<dbReference type="CDD" id="cd00685">
    <property type="entry name" value="Trans_IPPS_HT"/>
    <property type="match status" value="1"/>
</dbReference>
<dbReference type="EMBL" id="CAVN010000095">
    <property type="protein sequence ID" value="CDF58203.1"/>
    <property type="molecule type" value="Genomic_DNA"/>
</dbReference>
<comment type="similarity">
    <text evidence="2 12">Belongs to the FPP/GGPP synthase family.</text>
</comment>
<dbReference type="SFLD" id="SFLDS00005">
    <property type="entry name" value="Isoprenoid_Synthase_Type_I"/>
    <property type="match status" value="1"/>
</dbReference>
<comment type="catalytic activity">
    <reaction evidence="11">
        <text>isopentenyl diphosphate + (2E)-geranyl diphosphate = (2E,6E)-farnesyl diphosphate + diphosphate</text>
        <dbReference type="Rhea" id="RHEA:19361"/>
        <dbReference type="ChEBI" id="CHEBI:33019"/>
        <dbReference type="ChEBI" id="CHEBI:58057"/>
        <dbReference type="ChEBI" id="CHEBI:128769"/>
        <dbReference type="ChEBI" id="CHEBI:175763"/>
        <dbReference type="EC" id="2.5.1.10"/>
    </reaction>
</comment>
<dbReference type="InterPro" id="IPR000092">
    <property type="entry name" value="Polyprenyl_synt"/>
</dbReference>
<organism evidence="13 14">
    <name type="scientific">Thermobrachium celere DSM 8682</name>
    <dbReference type="NCBI Taxonomy" id="941824"/>
    <lineage>
        <taxon>Bacteria</taxon>
        <taxon>Bacillati</taxon>
        <taxon>Bacillota</taxon>
        <taxon>Clostridia</taxon>
        <taxon>Eubacteriales</taxon>
        <taxon>Clostridiaceae</taxon>
        <taxon>Thermobrachium</taxon>
    </lineage>
</organism>
<keyword evidence="14" id="KW-1185">Reference proteome</keyword>
<dbReference type="PROSITE" id="PS00723">
    <property type="entry name" value="POLYPRENYL_SYNTHASE_1"/>
    <property type="match status" value="1"/>
</dbReference>
<dbReference type="eggNOG" id="COG0142">
    <property type="taxonomic scope" value="Bacteria"/>
</dbReference>
<evidence type="ECO:0000256" key="12">
    <source>
        <dbReference type="RuleBase" id="RU004466"/>
    </source>
</evidence>
<dbReference type="PROSITE" id="PS00444">
    <property type="entry name" value="POLYPRENYL_SYNTHASE_2"/>
    <property type="match status" value="1"/>
</dbReference>
<protein>
    <recommendedName>
        <fullName evidence="4">Farnesyl diphosphate synthase</fullName>
        <ecNumber evidence="3">2.5.1.10</ecNumber>
    </recommendedName>
    <alternativeName>
        <fullName evidence="10">(2E,6E)-farnesyl diphosphate synthase</fullName>
    </alternativeName>
    <alternativeName>
        <fullName evidence="9">Geranyltranstransferase</fullName>
    </alternativeName>
</protein>
<evidence type="ECO:0000256" key="4">
    <source>
        <dbReference type="ARBA" id="ARBA00015100"/>
    </source>
</evidence>
<dbReference type="InterPro" id="IPR008949">
    <property type="entry name" value="Isoprenoid_synthase_dom_sf"/>
</dbReference>
<dbReference type="Pfam" id="PF00348">
    <property type="entry name" value="polyprenyl_synt"/>
    <property type="match status" value="1"/>
</dbReference>
<evidence type="ECO:0000256" key="6">
    <source>
        <dbReference type="ARBA" id="ARBA00022723"/>
    </source>
</evidence>
<dbReference type="OrthoDB" id="9805316at2"/>
<dbReference type="PANTHER" id="PTHR43281">
    <property type="entry name" value="FARNESYL DIPHOSPHATE SYNTHASE"/>
    <property type="match status" value="1"/>
</dbReference>
<proteinExistence type="inferred from homology"/>
<dbReference type="SFLD" id="SFLDG01017">
    <property type="entry name" value="Polyprenyl_Transferase_Like"/>
    <property type="match status" value="1"/>
</dbReference>
<reference evidence="13" key="1">
    <citation type="submission" date="2013-03" db="EMBL/GenBank/DDBJ databases">
        <title>Draft genome sequence of the hydrogen-ethanol-producing anaerobic alkalithermophilic Caloramator celere.</title>
        <authorList>
            <person name="Ciranna A."/>
            <person name="Larjo A."/>
            <person name="Kivisto A."/>
            <person name="Santala V."/>
            <person name="Roos C."/>
            <person name="Karp M."/>
        </authorList>
    </citation>
    <scope>NUCLEOTIDE SEQUENCE [LARGE SCALE GENOMIC DNA]</scope>
    <source>
        <strain evidence="13">DSM 8682</strain>
    </source>
</reference>
<dbReference type="SUPFAM" id="SSF48576">
    <property type="entry name" value="Terpenoid synthases"/>
    <property type="match status" value="1"/>
</dbReference>
<keyword evidence="7" id="KW-0460">Magnesium</keyword>
<dbReference type="GO" id="GO:0046872">
    <property type="term" value="F:metal ion binding"/>
    <property type="evidence" value="ECO:0007669"/>
    <property type="project" value="UniProtKB-KW"/>
</dbReference>
<evidence type="ECO:0000313" key="13">
    <source>
        <dbReference type="EMBL" id="CDF58203.1"/>
    </source>
</evidence>
<sequence>MNFNQMLLQKQSIVNKRLNELLDISGIPEVLHNSIKYSVEAGGKRIRPILTISITEALDGNILDALDFGCAIELIHTYSLIHDDLPAMDNDDFRRGKPTNHKVFGEAIAILAGDALLNFAIEILSQKAINNNNLNYIKAINEIFKASGARGMIAGQTIDITSENRILSLDELYKMHSLKTGAIIEASCTVAAYISGREDRLEEIKQFSQHLGIAFQIVDDILDFVGDEKKLGKTVGKDLKSNKATFVTILGLDEAKMKAQEHTKKAIEIANGLDKTGFLSKLTEYLLVREN</sequence>
<name>R7RSE0_9CLOT</name>
<evidence type="ECO:0000256" key="8">
    <source>
        <dbReference type="ARBA" id="ARBA00023229"/>
    </source>
</evidence>
<dbReference type="GO" id="GO:0004337">
    <property type="term" value="F:(2E,6E)-farnesyl diphosphate synthase activity"/>
    <property type="evidence" value="ECO:0007669"/>
    <property type="project" value="UniProtKB-EC"/>
</dbReference>
<keyword evidence="8" id="KW-0414">Isoprene biosynthesis</keyword>
<evidence type="ECO:0000256" key="10">
    <source>
        <dbReference type="ARBA" id="ARBA00032873"/>
    </source>
</evidence>
<keyword evidence="6" id="KW-0479">Metal-binding</keyword>
<gene>
    <name evidence="13" type="ORF">TCEL_00249</name>
</gene>
<evidence type="ECO:0000256" key="2">
    <source>
        <dbReference type="ARBA" id="ARBA00006706"/>
    </source>
</evidence>
<dbReference type="GO" id="GO:0016114">
    <property type="term" value="P:terpenoid biosynthetic process"/>
    <property type="evidence" value="ECO:0007669"/>
    <property type="project" value="UniProtKB-ARBA"/>
</dbReference>
<evidence type="ECO:0000256" key="11">
    <source>
        <dbReference type="ARBA" id="ARBA00049399"/>
    </source>
</evidence>
<dbReference type="EC" id="2.5.1.10" evidence="3"/>
<dbReference type="NCBIfam" id="NF045485">
    <property type="entry name" value="FPPsyn"/>
    <property type="match status" value="1"/>
</dbReference>
<dbReference type="InterPro" id="IPR033749">
    <property type="entry name" value="Polyprenyl_synt_CS"/>
</dbReference>
<dbReference type="Gene3D" id="1.10.600.10">
    <property type="entry name" value="Farnesyl Diphosphate Synthase"/>
    <property type="match status" value="1"/>
</dbReference>
<dbReference type="PANTHER" id="PTHR43281:SF1">
    <property type="entry name" value="FARNESYL DIPHOSPHATE SYNTHASE"/>
    <property type="match status" value="1"/>
</dbReference>
<accession>R7RSE0</accession>
<evidence type="ECO:0000256" key="7">
    <source>
        <dbReference type="ARBA" id="ARBA00022842"/>
    </source>
</evidence>
<dbReference type="Proteomes" id="UP000014923">
    <property type="component" value="Unassembled WGS sequence"/>
</dbReference>
<comment type="caution">
    <text evidence="13">The sequence shown here is derived from an EMBL/GenBank/DDBJ whole genome shotgun (WGS) entry which is preliminary data.</text>
</comment>
<evidence type="ECO:0000313" key="14">
    <source>
        <dbReference type="Proteomes" id="UP000014923"/>
    </source>
</evidence>
<dbReference type="InterPro" id="IPR053378">
    <property type="entry name" value="Prenyl_diphosphate_synthase"/>
</dbReference>
<evidence type="ECO:0000256" key="3">
    <source>
        <dbReference type="ARBA" id="ARBA00012439"/>
    </source>
</evidence>
<keyword evidence="5 12" id="KW-0808">Transferase</keyword>
<evidence type="ECO:0000256" key="5">
    <source>
        <dbReference type="ARBA" id="ARBA00022679"/>
    </source>
</evidence>
<dbReference type="RefSeq" id="WP_018662069.1">
    <property type="nucleotide sequence ID" value="NZ_HF952018.1"/>
</dbReference>
<dbReference type="AlphaFoldDB" id="R7RSE0"/>
<evidence type="ECO:0000256" key="1">
    <source>
        <dbReference type="ARBA" id="ARBA00001946"/>
    </source>
</evidence>
<dbReference type="HOGENOM" id="CLU_014015_0_0_9"/>
<dbReference type="FunFam" id="1.10.600.10:FF:000001">
    <property type="entry name" value="Geranylgeranyl diphosphate synthase"/>
    <property type="match status" value="1"/>
</dbReference>
<comment type="cofactor">
    <cofactor evidence="1">
        <name>Mg(2+)</name>
        <dbReference type="ChEBI" id="CHEBI:18420"/>
    </cofactor>
</comment>
<evidence type="ECO:0000256" key="9">
    <source>
        <dbReference type="ARBA" id="ARBA00032380"/>
    </source>
</evidence>
<dbReference type="GO" id="GO:0005737">
    <property type="term" value="C:cytoplasm"/>
    <property type="evidence" value="ECO:0007669"/>
    <property type="project" value="UniProtKB-ARBA"/>
</dbReference>